<sequence>MPRVQIASCVYASIDGNTGWDTLLASTWVYNPSGVNIDVCFQALWVNPGRLHEPGLRLHLHRLEPRRRGVQGPQLGWVHPSAGTFVVQAGFWATINGHYGYYGAVQSPRITTDGQNDF</sequence>
<organism evidence="1">
    <name type="scientific">Streptomyces sp. Y1</name>
    <dbReference type="NCBI Taxonomy" id="3238634"/>
    <lineage>
        <taxon>Bacteria</taxon>
        <taxon>Bacillati</taxon>
        <taxon>Actinomycetota</taxon>
        <taxon>Actinomycetes</taxon>
        <taxon>Kitasatosporales</taxon>
        <taxon>Streptomycetaceae</taxon>
        <taxon>Streptomyces</taxon>
    </lineage>
</organism>
<dbReference type="EMBL" id="CP163445">
    <property type="protein sequence ID" value="XDQ83201.1"/>
    <property type="molecule type" value="Genomic_DNA"/>
</dbReference>
<reference evidence="1" key="1">
    <citation type="submission" date="2024-07" db="EMBL/GenBank/DDBJ databases">
        <authorList>
            <person name="Yu S.T."/>
        </authorList>
    </citation>
    <scope>NUCLEOTIDE SEQUENCE</scope>
    <source>
        <strain evidence="1">Y1</strain>
    </source>
</reference>
<dbReference type="AlphaFoldDB" id="A0AB39TVL9"/>
<name>A0AB39TVL9_9ACTN</name>
<gene>
    <name evidence="1" type="ORF">AB2U05_34195</name>
</gene>
<protein>
    <submittedName>
        <fullName evidence="1">Uncharacterized protein</fullName>
    </submittedName>
</protein>
<accession>A0AB39TVL9</accession>
<proteinExistence type="predicted"/>
<evidence type="ECO:0000313" key="1">
    <source>
        <dbReference type="EMBL" id="XDQ83201.1"/>
    </source>
</evidence>
<dbReference type="RefSeq" id="WP_369185378.1">
    <property type="nucleotide sequence ID" value="NZ_CP163445.1"/>
</dbReference>